<evidence type="ECO:0000313" key="1">
    <source>
        <dbReference type="EMBL" id="MBA4675643.1"/>
    </source>
</evidence>
<dbReference type="AlphaFoldDB" id="A0A7C9EUS6"/>
<dbReference type="EMBL" id="GISG01268435">
    <property type="protein sequence ID" value="MBA4675643.1"/>
    <property type="molecule type" value="Transcribed_RNA"/>
</dbReference>
<name>A0A7C9EUS6_OPUST</name>
<accession>A0A7C9EUS6</accession>
<sequence>MHTTTICESRGMICSLFCHLVVRLALSPIQAWALIDSLLSLSSFYEQYAVVYESYGTGNFSTPSTLYHSAFVKSLMPPGVTLFSTACKQCSEIWSFSCDKNVQRCILYQRPLPSSLGVKEDFCPQMHKGE</sequence>
<proteinExistence type="predicted"/>
<reference evidence="1" key="2">
    <citation type="submission" date="2020-07" db="EMBL/GenBank/DDBJ databases">
        <authorList>
            <person name="Vera ALvarez R."/>
            <person name="Arias-Moreno D.M."/>
            <person name="Jimenez-Jacinto V."/>
            <person name="Jimenez-Bremont J.F."/>
            <person name="Swaminathan K."/>
            <person name="Moose S.P."/>
            <person name="Guerrero-Gonzalez M.L."/>
            <person name="Marino-Ramirez L."/>
            <person name="Landsman D."/>
            <person name="Rodriguez-Kessler M."/>
            <person name="Delgado-Sanchez P."/>
        </authorList>
    </citation>
    <scope>NUCLEOTIDE SEQUENCE</scope>
    <source>
        <tissue evidence="1">Cladode</tissue>
    </source>
</reference>
<reference evidence="1" key="1">
    <citation type="journal article" date="2013" name="J. Plant Res.">
        <title>Effect of fungi and light on seed germination of three Opuntia species from semiarid lands of central Mexico.</title>
        <authorList>
            <person name="Delgado-Sanchez P."/>
            <person name="Jimenez-Bremont J.F."/>
            <person name="Guerrero-Gonzalez Mde L."/>
            <person name="Flores J."/>
        </authorList>
    </citation>
    <scope>NUCLEOTIDE SEQUENCE</scope>
    <source>
        <tissue evidence="1">Cladode</tissue>
    </source>
</reference>
<protein>
    <submittedName>
        <fullName evidence="1">Uncharacterized protein</fullName>
    </submittedName>
</protein>
<organism evidence="1">
    <name type="scientific">Opuntia streptacantha</name>
    <name type="common">Prickly pear cactus</name>
    <name type="synonym">Opuntia cardona</name>
    <dbReference type="NCBI Taxonomy" id="393608"/>
    <lineage>
        <taxon>Eukaryota</taxon>
        <taxon>Viridiplantae</taxon>
        <taxon>Streptophyta</taxon>
        <taxon>Embryophyta</taxon>
        <taxon>Tracheophyta</taxon>
        <taxon>Spermatophyta</taxon>
        <taxon>Magnoliopsida</taxon>
        <taxon>eudicotyledons</taxon>
        <taxon>Gunneridae</taxon>
        <taxon>Pentapetalae</taxon>
        <taxon>Caryophyllales</taxon>
        <taxon>Cactineae</taxon>
        <taxon>Cactaceae</taxon>
        <taxon>Opuntioideae</taxon>
        <taxon>Opuntia</taxon>
    </lineage>
</organism>